<name>A0A2V2CXW4_9ACTN</name>
<evidence type="ECO:0000256" key="1">
    <source>
        <dbReference type="SAM" id="MobiDB-lite"/>
    </source>
</evidence>
<gene>
    <name evidence="2" type="ORF">DXC81_07760</name>
</gene>
<dbReference type="AlphaFoldDB" id="A0A2V2CXW4"/>
<feature type="compositionally biased region" description="Basic and acidic residues" evidence="1">
    <location>
        <begin position="16"/>
        <end position="33"/>
    </location>
</feature>
<comment type="caution">
    <text evidence="2">The sequence shown here is derived from an EMBL/GenBank/DDBJ whole genome shotgun (WGS) entry which is preliminary data.</text>
</comment>
<sequence length="60" mass="7221">MKKSSEEEIKRALEEKLRRERKTASRDPFVRAENEDDDGYDPYSDRRPAKEPLFQHDPWA</sequence>
<proteinExistence type="predicted"/>
<evidence type="ECO:0000313" key="3">
    <source>
        <dbReference type="Proteomes" id="UP000260943"/>
    </source>
</evidence>
<feature type="region of interest" description="Disordered" evidence="1">
    <location>
        <begin position="16"/>
        <end position="60"/>
    </location>
</feature>
<dbReference type="EMBL" id="QSRJ01000009">
    <property type="protein sequence ID" value="RGL09489.1"/>
    <property type="molecule type" value="Genomic_DNA"/>
</dbReference>
<organism evidence="2 3">
    <name type="scientific">Collinsella tanakaei</name>
    <dbReference type="NCBI Taxonomy" id="626935"/>
    <lineage>
        <taxon>Bacteria</taxon>
        <taxon>Bacillati</taxon>
        <taxon>Actinomycetota</taxon>
        <taxon>Coriobacteriia</taxon>
        <taxon>Coriobacteriales</taxon>
        <taxon>Coriobacteriaceae</taxon>
        <taxon>Collinsella</taxon>
    </lineage>
</organism>
<dbReference type="Proteomes" id="UP000260943">
    <property type="component" value="Unassembled WGS sequence"/>
</dbReference>
<evidence type="ECO:0000313" key="2">
    <source>
        <dbReference type="EMBL" id="RGL09489.1"/>
    </source>
</evidence>
<protein>
    <submittedName>
        <fullName evidence="2">Uncharacterized protein</fullName>
    </submittedName>
</protein>
<accession>A0A2V2CXW4</accession>
<reference evidence="2 3" key="1">
    <citation type="submission" date="2018-08" db="EMBL/GenBank/DDBJ databases">
        <title>A genome reference for cultivated species of the human gut microbiota.</title>
        <authorList>
            <person name="Zou Y."/>
            <person name="Xue W."/>
            <person name="Luo G."/>
        </authorList>
    </citation>
    <scope>NUCLEOTIDE SEQUENCE [LARGE SCALE GENOMIC DNA]</scope>
    <source>
        <strain evidence="2 3">TF08-14</strain>
    </source>
</reference>
<dbReference type="RefSeq" id="WP_117679900.1">
    <property type="nucleotide sequence ID" value="NZ_CAJJKC010000004.1"/>
</dbReference>
<feature type="compositionally biased region" description="Basic and acidic residues" evidence="1">
    <location>
        <begin position="43"/>
        <end position="60"/>
    </location>
</feature>